<keyword evidence="4" id="KW-0460">Magnesium</keyword>
<evidence type="ECO:0000256" key="1">
    <source>
        <dbReference type="ARBA" id="ARBA00001946"/>
    </source>
</evidence>
<dbReference type="PANTHER" id="PTHR46193">
    <property type="entry name" value="6-PHOSPHOGLUCONATE PHOSPHATASE"/>
    <property type="match status" value="1"/>
</dbReference>
<gene>
    <name evidence="6" type="ORF">KFL01_03210</name>
</gene>
<dbReference type="InterPro" id="IPR036412">
    <property type="entry name" value="HAD-like_sf"/>
</dbReference>
<evidence type="ECO:0000256" key="5">
    <source>
        <dbReference type="ARBA" id="ARBA00023277"/>
    </source>
</evidence>
<evidence type="ECO:0000256" key="4">
    <source>
        <dbReference type="ARBA" id="ARBA00022842"/>
    </source>
</evidence>
<dbReference type="SFLD" id="SFLDS00003">
    <property type="entry name" value="Haloacid_Dehalogenase"/>
    <property type="match status" value="1"/>
</dbReference>
<dbReference type="CDD" id="cd07505">
    <property type="entry name" value="HAD_BPGM-like"/>
    <property type="match status" value="1"/>
</dbReference>
<dbReference type="InterPro" id="IPR023214">
    <property type="entry name" value="HAD_sf"/>
</dbReference>
<proteinExistence type="inferred from homology"/>
<keyword evidence="3" id="KW-0479">Metal-binding</keyword>
<dbReference type="Gene3D" id="1.10.150.240">
    <property type="entry name" value="Putative phosphatase, domain 2"/>
    <property type="match status" value="1"/>
</dbReference>
<keyword evidence="7" id="KW-1185">Reference proteome</keyword>
<comment type="cofactor">
    <cofactor evidence="1">
        <name>Mg(2+)</name>
        <dbReference type="ChEBI" id="CHEBI:18420"/>
    </cofactor>
</comment>
<evidence type="ECO:0000256" key="2">
    <source>
        <dbReference type="ARBA" id="ARBA00006171"/>
    </source>
</evidence>
<dbReference type="NCBIfam" id="TIGR01509">
    <property type="entry name" value="HAD-SF-IA-v3"/>
    <property type="match status" value="1"/>
</dbReference>
<dbReference type="EMBL" id="BJZR01000005">
    <property type="protein sequence ID" value="GEO91015.1"/>
    <property type="molecule type" value="Genomic_DNA"/>
</dbReference>
<organism evidence="6 7">
    <name type="scientific">Kocuria flava</name>
    <dbReference type="NCBI Taxonomy" id="446860"/>
    <lineage>
        <taxon>Bacteria</taxon>
        <taxon>Bacillati</taxon>
        <taxon>Actinomycetota</taxon>
        <taxon>Actinomycetes</taxon>
        <taxon>Micrococcales</taxon>
        <taxon>Micrococcaceae</taxon>
        <taxon>Kocuria</taxon>
    </lineage>
</organism>
<comment type="caution">
    <text evidence="6">The sequence shown here is derived from an EMBL/GenBank/DDBJ whole genome shotgun (WGS) entry which is preliminary data.</text>
</comment>
<reference evidence="6 7" key="1">
    <citation type="submission" date="2019-07" db="EMBL/GenBank/DDBJ databases">
        <title>Whole genome shotgun sequence of Kocuria flava NBRC 107626.</title>
        <authorList>
            <person name="Hosoyama A."/>
            <person name="Uohara A."/>
            <person name="Ohji S."/>
            <person name="Ichikawa N."/>
        </authorList>
    </citation>
    <scope>NUCLEOTIDE SEQUENCE [LARGE SCALE GENOMIC DNA]</scope>
    <source>
        <strain evidence="6 7">NBRC 107626</strain>
    </source>
</reference>
<evidence type="ECO:0000313" key="6">
    <source>
        <dbReference type="EMBL" id="GEO91015.1"/>
    </source>
</evidence>
<dbReference type="InterPro" id="IPR006439">
    <property type="entry name" value="HAD-SF_hydro_IA"/>
</dbReference>
<dbReference type="Gene3D" id="3.40.50.1000">
    <property type="entry name" value="HAD superfamily/HAD-like"/>
    <property type="match status" value="1"/>
</dbReference>
<evidence type="ECO:0000313" key="7">
    <source>
        <dbReference type="Proteomes" id="UP000321155"/>
    </source>
</evidence>
<dbReference type="InterPro" id="IPR051600">
    <property type="entry name" value="Beta-PGM-like"/>
</dbReference>
<keyword evidence="5" id="KW-0119">Carbohydrate metabolism</keyword>
<dbReference type="SFLD" id="SFLDG01129">
    <property type="entry name" value="C1.5:_HAD__Beta-PGM__Phosphata"/>
    <property type="match status" value="1"/>
</dbReference>
<sequence length="245" mass="25230">MGPMPHPAAPPLTPPGTRPCALPSAVLFDMDGTLVDTEPSWFAAEAQLVADHGGSWTETDSLRLVGWGLEDAAAELRRAGVRLGVRAIVDELLTRVVAATRARTVHRAGARELVEALRARGVPLALVTSSEAPLAEVVIASLGGPGVFDVVVTGDLGHPAKPAPDPYLRAAAALSRHPAGPPDPARMLAVEDSRTGIRSATAAGLCTLAVPHLVPVDDAGAHHVLPTLAGVGPEDLGRLVARARP</sequence>
<comment type="similarity">
    <text evidence="2">Belongs to the HAD-like hydrolase superfamily. CbbY/CbbZ/Gph/YieH family.</text>
</comment>
<protein>
    <submittedName>
        <fullName evidence="6">Haloacid dehalogenase</fullName>
    </submittedName>
</protein>
<evidence type="ECO:0000256" key="3">
    <source>
        <dbReference type="ARBA" id="ARBA00022723"/>
    </source>
</evidence>
<name>A0ABQ0X8G0_9MICC</name>
<dbReference type="PRINTS" id="PR00413">
    <property type="entry name" value="HADHALOGNASE"/>
</dbReference>
<dbReference type="Proteomes" id="UP000321155">
    <property type="component" value="Unassembled WGS sequence"/>
</dbReference>
<dbReference type="PANTHER" id="PTHR46193:SF18">
    <property type="entry name" value="HEXITOL PHOSPHATASE B"/>
    <property type="match status" value="1"/>
</dbReference>
<dbReference type="Pfam" id="PF00702">
    <property type="entry name" value="Hydrolase"/>
    <property type="match status" value="1"/>
</dbReference>
<accession>A0ABQ0X8G0</accession>
<dbReference type="InterPro" id="IPR023198">
    <property type="entry name" value="PGP-like_dom2"/>
</dbReference>
<dbReference type="SUPFAM" id="SSF56784">
    <property type="entry name" value="HAD-like"/>
    <property type="match status" value="1"/>
</dbReference>